<feature type="non-terminal residue" evidence="1">
    <location>
        <position position="1"/>
    </location>
</feature>
<protein>
    <recommendedName>
        <fullName evidence="3">Integrase zinc-binding domain-containing protein</fullName>
    </recommendedName>
</protein>
<dbReference type="OrthoDB" id="3249394at2759"/>
<evidence type="ECO:0000313" key="1">
    <source>
        <dbReference type="EMBL" id="KAF9069568.1"/>
    </source>
</evidence>
<dbReference type="Gene3D" id="1.10.340.70">
    <property type="match status" value="1"/>
</dbReference>
<reference evidence="1" key="1">
    <citation type="submission" date="2020-11" db="EMBL/GenBank/DDBJ databases">
        <authorList>
            <consortium name="DOE Joint Genome Institute"/>
            <person name="Ahrendt S."/>
            <person name="Riley R."/>
            <person name="Andreopoulos W."/>
            <person name="Labutti K."/>
            <person name="Pangilinan J."/>
            <person name="Ruiz-Duenas F.J."/>
            <person name="Barrasa J.M."/>
            <person name="Sanchez-Garcia M."/>
            <person name="Camarero S."/>
            <person name="Miyauchi S."/>
            <person name="Serrano A."/>
            <person name="Linde D."/>
            <person name="Babiker R."/>
            <person name="Drula E."/>
            <person name="Ayuso-Fernandez I."/>
            <person name="Pacheco R."/>
            <person name="Padilla G."/>
            <person name="Ferreira P."/>
            <person name="Barriuso J."/>
            <person name="Kellner H."/>
            <person name="Castanera R."/>
            <person name="Alfaro M."/>
            <person name="Ramirez L."/>
            <person name="Pisabarro A.G."/>
            <person name="Kuo A."/>
            <person name="Tritt A."/>
            <person name="Lipzen A."/>
            <person name="He G."/>
            <person name="Yan M."/>
            <person name="Ng V."/>
            <person name="Cullen D."/>
            <person name="Martin F."/>
            <person name="Rosso M.-N."/>
            <person name="Henrissat B."/>
            <person name="Hibbett D."/>
            <person name="Martinez A.T."/>
            <person name="Grigoriev I.V."/>
        </authorList>
    </citation>
    <scope>NUCLEOTIDE SEQUENCE</scope>
    <source>
        <strain evidence="1">AH 40177</strain>
    </source>
</reference>
<evidence type="ECO:0000313" key="2">
    <source>
        <dbReference type="Proteomes" id="UP000772434"/>
    </source>
</evidence>
<name>A0A9P5PUH2_9AGAR</name>
<organism evidence="1 2">
    <name type="scientific">Rhodocollybia butyracea</name>
    <dbReference type="NCBI Taxonomy" id="206335"/>
    <lineage>
        <taxon>Eukaryota</taxon>
        <taxon>Fungi</taxon>
        <taxon>Dikarya</taxon>
        <taxon>Basidiomycota</taxon>
        <taxon>Agaricomycotina</taxon>
        <taxon>Agaricomycetes</taxon>
        <taxon>Agaricomycetidae</taxon>
        <taxon>Agaricales</taxon>
        <taxon>Marasmiineae</taxon>
        <taxon>Omphalotaceae</taxon>
        <taxon>Rhodocollybia</taxon>
    </lineage>
</organism>
<feature type="non-terminal residue" evidence="1">
    <location>
        <position position="81"/>
    </location>
</feature>
<proteinExistence type="predicted"/>
<keyword evidence="2" id="KW-1185">Reference proteome</keyword>
<sequence length="81" mass="9468">YANDPLFSKVLNNPEHHKPFSVENGLIYTVNQGKEKVLCIPNSKTVKGQSLRGIIAEQAHEVLGHFRGQRTSDYIRRWYWW</sequence>
<comment type="caution">
    <text evidence="1">The sequence shown here is derived from an EMBL/GenBank/DDBJ whole genome shotgun (WGS) entry which is preliminary data.</text>
</comment>
<dbReference type="AlphaFoldDB" id="A0A9P5PUH2"/>
<dbReference type="Proteomes" id="UP000772434">
    <property type="component" value="Unassembled WGS sequence"/>
</dbReference>
<gene>
    <name evidence="1" type="ORF">BDP27DRAFT_1176007</name>
</gene>
<evidence type="ECO:0008006" key="3">
    <source>
        <dbReference type="Google" id="ProtNLM"/>
    </source>
</evidence>
<dbReference type="EMBL" id="JADNRY010000049">
    <property type="protein sequence ID" value="KAF9069568.1"/>
    <property type="molecule type" value="Genomic_DNA"/>
</dbReference>
<accession>A0A9P5PUH2</accession>